<protein>
    <submittedName>
        <fullName evidence="6 7">Probable serine/threonine-protein kinase ndrD</fullName>
    </submittedName>
</protein>
<gene>
    <name evidence="6 7 8 9 10 11" type="primary">LOC105262276</name>
</gene>
<dbReference type="GO" id="GO:0016301">
    <property type="term" value="F:kinase activity"/>
    <property type="evidence" value="ECO:0007669"/>
    <property type="project" value="UniProtKB-KW"/>
</dbReference>
<feature type="compositionally biased region" description="Low complexity" evidence="2">
    <location>
        <begin position="589"/>
        <end position="613"/>
    </location>
</feature>
<comment type="subcellular location">
    <subcellularLocation>
        <location evidence="1">Nucleus</location>
    </subcellularLocation>
</comment>
<evidence type="ECO:0000313" key="7">
    <source>
        <dbReference type="RefSeq" id="XP_058985439.1"/>
    </source>
</evidence>
<feature type="compositionally biased region" description="Low complexity" evidence="2">
    <location>
        <begin position="11"/>
        <end position="39"/>
    </location>
</feature>
<dbReference type="GeneID" id="105262276"/>
<feature type="domain" description="MADF" evidence="3">
    <location>
        <begin position="71"/>
        <end position="158"/>
    </location>
</feature>
<feature type="compositionally biased region" description="Basic and acidic residues" evidence="2">
    <location>
        <begin position="276"/>
        <end position="288"/>
    </location>
</feature>
<dbReference type="Proteomes" id="UP001652621">
    <property type="component" value="Unplaced"/>
</dbReference>
<dbReference type="PROSITE" id="PS51031">
    <property type="entry name" value="BESS"/>
    <property type="match status" value="1"/>
</dbReference>
<evidence type="ECO:0000313" key="9">
    <source>
        <dbReference type="RefSeq" id="XP_058985441.1"/>
    </source>
</evidence>
<feature type="compositionally biased region" description="Polar residues" evidence="2">
    <location>
        <begin position="258"/>
        <end position="275"/>
    </location>
</feature>
<name>A0ABM3VI12_MUSDO</name>
<feature type="compositionally biased region" description="Acidic residues" evidence="2">
    <location>
        <begin position="181"/>
        <end position="207"/>
    </location>
</feature>
<evidence type="ECO:0000256" key="2">
    <source>
        <dbReference type="SAM" id="MobiDB-lite"/>
    </source>
</evidence>
<dbReference type="Pfam" id="PF10545">
    <property type="entry name" value="MADF_DNA_bdg"/>
    <property type="match status" value="1"/>
</dbReference>
<dbReference type="InterPro" id="IPR039353">
    <property type="entry name" value="TF_Adf1"/>
</dbReference>
<dbReference type="RefSeq" id="XP_058985443.1">
    <property type="nucleotide sequence ID" value="XM_059129460.1"/>
</dbReference>
<evidence type="ECO:0000313" key="11">
    <source>
        <dbReference type="RefSeq" id="XP_058985443.1"/>
    </source>
</evidence>
<proteinExistence type="predicted"/>
<dbReference type="RefSeq" id="XP_058985441.1">
    <property type="nucleotide sequence ID" value="XM_059129458.1"/>
</dbReference>
<evidence type="ECO:0000313" key="5">
    <source>
        <dbReference type="Proteomes" id="UP001652621"/>
    </source>
</evidence>
<feature type="region of interest" description="Disordered" evidence="2">
    <location>
        <begin position="159"/>
        <end position="210"/>
    </location>
</feature>
<keyword evidence="1" id="KW-0539">Nucleus</keyword>
<evidence type="ECO:0000259" key="3">
    <source>
        <dbReference type="PROSITE" id="PS51029"/>
    </source>
</evidence>
<dbReference type="SMART" id="SM00595">
    <property type="entry name" value="MADF"/>
    <property type="match status" value="1"/>
</dbReference>
<dbReference type="PANTHER" id="PTHR12243:SF60">
    <property type="entry name" value="SI:CH211-15D5.12-RELATED"/>
    <property type="match status" value="1"/>
</dbReference>
<accession>A0ABM3VI12</accession>
<evidence type="ECO:0000313" key="8">
    <source>
        <dbReference type="RefSeq" id="XP_058985440.1"/>
    </source>
</evidence>
<evidence type="ECO:0000313" key="10">
    <source>
        <dbReference type="RefSeq" id="XP_058985442.1"/>
    </source>
</evidence>
<dbReference type="RefSeq" id="XP_058985440.1">
    <property type="nucleotide sequence ID" value="XM_059129457.1"/>
</dbReference>
<keyword evidence="6 7" id="KW-0808">Transferase</keyword>
<keyword evidence="6 7" id="KW-0418">Kinase</keyword>
<feature type="region of interest" description="Disordered" evidence="2">
    <location>
        <begin position="243"/>
        <end position="311"/>
    </location>
</feature>
<dbReference type="PANTHER" id="PTHR12243">
    <property type="entry name" value="MADF DOMAIN TRANSCRIPTION FACTOR"/>
    <property type="match status" value="1"/>
</dbReference>
<feature type="region of interest" description="Disordered" evidence="2">
    <location>
        <begin position="585"/>
        <end position="613"/>
    </location>
</feature>
<dbReference type="InterPro" id="IPR006578">
    <property type="entry name" value="MADF-dom"/>
</dbReference>
<feature type="domain" description="BESS" evidence="4">
    <location>
        <begin position="335"/>
        <end position="374"/>
    </location>
</feature>
<evidence type="ECO:0000259" key="4">
    <source>
        <dbReference type="PROSITE" id="PS51031"/>
    </source>
</evidence>
<feature type="compositionally biased region" description="Basic and acidic residues" evidence="2">
    <location>
        <begin position="159"/>
        <end position="180"/>
    </location>
</feature>
<dbReference type="Pfam" id="PF02944">
    <property type="entry name" value="BESS"/>
    <property type="match status" value="1"/>
</dbReference>
<sequence>MPPKKDPNVHNNSNNNSETVTQSTETTTTSGAASNTTTNNSAVAAATANSPNMSENTAAEQRTVAFHANAKLCRLVRKCPWMYDRNHQNYAKKHILDKSWCKIARECNDSVASCKERWRNIRAAFARSINIYKTHSGPNRIKPYYLHKELSFLVKPMMEGRDKSEETHDISENSVQKEEFTEGEEEEDDVDFEDDDQQPDADYDDGLQDNSSIDIKSAFEALNPDITIQTEGKLHKTLKDYQNSQKRENQHHHLNGNDYDNNSGIYESHGDFSTSDAEHEFHDGRFDDTMSQTTETDRRLMSNHHGNPLKRPMHLETETYEMKRLKFNSIPLGTSEADLRFLEALLPDMALMNTRQKIIFKRKIYQTLEEVFENVNDFPNLNSDMQQHQQQNASGISIARQGGGGMGGGSLTTTIMNNGGGHNLNNSNSSTTTTTMQGGSQVKQTVLTVNSSTARNLINNIANLNEAELQKVNGFLQSSLRSVNISVNSNHNNNANNSNNNTLNHNTTNITTTRLSNGTSATIIPASSAAARLLQSTPKITITKVTCPPPASLRNMTMVNKATSPNTGTVSTTIHHNPAAPIMTSNVHSTTSSSTPAGGAAQLNGGQQQNASTTVTSITTTNGTTTPSTSSGSWTQIMPIAIKDEIEDVDID</sequence>
<dbReference type="RefSeq" id="XP_058985438.1">
    <property type="nucleotide sequence ID" value="XM_059129455.1"/>
</dbReference>
<dbReference type="RefSeq" id="XP_058985442.1">
    <property type="nucleotide sequence ID" value="XM_059129459.1"/>
</dbReference>
<dbReference type="RefSeq" id="XP_058985439.1">
    <property type="nucleotide sequence ID" value="XM_059129456.1"/>
</dbReference>
<dbReference type="PROSITE" id="PS51029">
    <property type="entry name" value="MADF"/>
    <property type="match status" value="1"/>
</dbReference>
<evidence type="ECO:0000313" key="6">
    <source>
        <dbReference type="RefSeq" id="XP_058985438.1"/>
    </source>
</evidence>
<organism evidence="5 7">
    <name type="scientific">Musca domestica</name>
    <name type="common">House fly</name>
    <dbReference type="NCBI Taxonomy" id="7370"/>
    <lineage>
        <taxon>Eukaryota</taxon>
        <taxon>Metazoa</taxon>
        <taxon>Ecdysozoa</taxon>
        <taxon>Arthropoda</taxon>
        <taxon>Hexapoda</taxon>
        <taxon>Insecta</taxon>
        <taxon>Pterygota</taxon>
        <taxon>Neoptera</taxon>
        <taxon>Endopterygota</taxon>
        <taxon>Diptera</taxon>
        <taxon>Brachycera</taxon>
        <taxon>Muscomorpha</taxon>
        <taxon>Muscoidea</taxon>
        <taxon>Muscidae</taxon>
        <taxon>Musca</taxon>
    </lineage>
</organism>
<reference evidence="6 7" key="1">
    <citation type="submission" date="2025-05" db="UniProtKB">
        <authorList>
            <consortium name="RefSeq"/>
        </authorList>
    </citation>
    <scope>IDENTIFICATION</scope>
    <source>
        <strain evidence="6 7">Aabys</strain>
        <tissue evidence="6 7">Whole body</tissue>
    </source>
</reference>
<feature type="region of interest" description="Disordered" evidence="2">
    <location>
        <begin position="1"/>
        <end position="39"/>
    </location>
</feature>
<feature type="region of interest" description="Disordered" evidence="2">
    <location>
        <begin position="488"/>
        <end position="508"/>
    </location>
</feature>
<keyword evidence="5" id="KW-1185">Reference proteome</keyword>
<evidence type="ECO:0000256" key="1">
    <source>
        <dbReference type="PROSITE-ProRule" id="PRU00371"/>
    </source>
</evidence>
<dbReference type="InterPro" id="IPR004210">
    <property type="entry name" value="BESS_motif"/>
</dbReference>